<dbReference type="RefSeq" id="WP_254759808.1">
    <property type="nucleotide sequence ID" value="NZ_JANCLT010000008.1"/>
</dbReference>
<dbReference type="SUPFAM" id="SSF52833">
    <property type="entry name" value="Thioredoxin-like"/>
    <property type="match status" value="1"/>
</dbReference>
<gene>
    <name evidence="1" type="ORF">NK662_15280</name>
</gene>
<evidence type="ECO:0000313" key="1">
    <source>
        <dbReference type="EMBL" id="MCP8969888.1"/>
    </source>
</evidence>
<proteinExistence type="predicted"/>
<comment type="caution">
    <text evidence="1">The sequence shown here is derived from an EMBL/GenBank/DDBJ whole genome shotgun (WGS) entry which is preliminary data.</text>
</comment>
<keyword evidence="2" id="KW-1185">Reference proteome</keyword>
<name>A0AA41X9Y4_9BACI</name>
<sequence length="107" mass="12006">MKRLHNLEQLQQAKQSGPLSLIFVKTSSCSVCDAVLPQVEQLLQRYPAISGHLVSLEEVPQVSGELLVFTAPAILLFAEGKEVLRESRFIIFEQLEEQLQTWSEVLG</sequence>
<reference evidence="1" key="1">
    <citation type="submission" date="2022-07" db="EMBL/GenBank/DDBJ databases">
        <authorList>
            <person name="Li W.-J."/>
            <person name="Deng Q.-Q."/>
        </authorList>
    </citation>
    <scope>NUCLEOTIDE SEQUENCE</scope>
    <source>
        <strain evidence="1">SYSU M60031</strain>
    </source>
</reference>
<dbReference type="Gene3D" id="3.40.30.10">
    <property type="entry name" value="Glutaredoxin"/>
    <property type="match status" value="1"/>
</dbReference>
<evidence type="ECO:0000313" key="2">
    <source>
        <dbReference type="Proteomes" id="UP001156102"/>
    </source>
</evidence>
<dbReference type="CDD" id="cd02947">
    <property type="entry name" value="TRX_family"/>
    <property type="match status" value="1"/>
</dbReference>
<dbReference type="AlphaFoldDB" id="A0AA41X9Y4"/>
<dbReference type="Proteomes" id="UP001156102">
    <property type="component" value="Unassembled WGS sequence"/>
</dbReference>
<dbReference type="EMBL" id="JANCLT010000008">
    <property type="protein sequence ID" value="MCP8969888.1"/>
    <property type="molecule type" value="Genomic_DNA"/>
</dbReference>
<organism evidence="1 2">
    <name type="scientific">Ectobacillus ponti</name>
    <dbReference type="NCBI Taxonomy" id="2961894"/>
    <lineage>
        <taxon>Bacteria</taxon>
        <taxon>Bacillati</taxon>
        <taxon>Bacillota</taxon>
        <taxon>Bacilli</taxon>
        <taxon>Bacillales</taxon>
        <taxon>Bacillaceae</taxon>
        <taxon>Ectobacillus</taxon>
    </lineage>
</organism>
<accession>A0AA41X9Y4</accession>
<protein>
    <submittedName>
        <fullName evidence="1">Thioredoxin family protein</fullName>
    </submittedName>
</protein>
<dbReference type="InterPro" id="IPR036249">
    <property type="entry name" value="Thioredoxin-like_sf"/>
</dbReference>